<keyword evidence="1" id="KW-0472">Membrane</keyword>
<dbReference type="Gene3D" id="2.130.10.10">
    <property type="entry name" value="YVTN repeat-like/Quinoprotein amine dehydrogenase"/>
    <property type="match status" value="6"/>
</dbReference>
<evidence type="ECO:0008006" key="6">
    <source>
        <dbReference type="Google" id="ProtNLM"/>
    </source>
</evidence>
<evidence type="ECO:0000313" key="3">
    <source>
        <dbReference type="EMBL" id="TMJ11550.1"/>
    </source>
</evidence>
<keyword evidence="1" id="KW-0812">Transmembrane</keyword>
<dbReference type="GO" id="GO:0010411">
    <property type="term" value="P:xyloglucan metabolic process"/>
    <property type="evidence" value="ECO:0007669"/>
    <property type="project" value="TreeGrafter"/>
</dbReference>
<evidence type="ECO:0000313" key="5">
    <source>
        <dbReference type="Proteomes" id="UP000318661"/>
    </source>
</evidence>
<dbReference type="EMBL" id="VBAJ01000040">
    <property type="protein sequence ID" value="TMJ09764.1"/>
    <property type="molecule type" value="Genomic_DNA"/>
</dbReference>
<sequence>MAIDPKTPTTLYVGLSSYRPARTRGVFKSTDGGQTWRSVGLTDAVVVALAIDPQTPTTLYAGTDGNYVFKSTDGGETWRPAREGLSIDNVYALAIDPQSPTILYAGYAGAGGGVHGTPGGHGVFKSTDGAGTWHSLDADPANSVVTALVIDPRTPSTVYMGTEVTGMFKSTDEGDNWRAINTGLPNLGIVPVAFDPQRSNVVYGLAAGVFKSTDGGGTWRAVNTGLPTIIVTDFVVDPRTPTTLYVGTNGSGVFKSTDGAASWHATPIPGPVQPGVTRLPIRYIAVLSLDPQTPTTVYAGGESSSDNAVSTSYVFKSTDGGESWRSFKISDTGVTLRKLRIDPKNPGTLYAVNIEAGIFKSTDGGENWRSVIGGLPLEENCHLPTTCLYVRDLAIDPRTPTTLYAAKFAGVFKSADGGANWSPVITGLTNLKVTSLAIDPRTPTTIYAGTYGGGVFKSTDGGGTWTPLNSGLIDLAVSSLAIDPVNPATIYATTFITYASGGVAIAGSVFVLRQ</sequence>
<dbReference type="InterPro" id="IPR015943">
    <property type="entry name" value="WD40/YVTN_repeat-like_dom_sf"/>
</dbReference>
<evidence type="ECO:0000313" key="2">
    <source>
        <dbReference type="EMBL" id="TMJ09764.1"/>
    </source>
</evidence>
<feature type="transmembrane region" description="Helical" evidence="1">
    <location>
        <begin position="490"/>
        <end position="512"/>
    </location>
</feature>
<name>A0A537LP24_9BACT</name>
<reference evidence="4 5" key="1">
    <citation type="journal article" date="2019" name="Nat. Microbiol.">
        <title>Mediterranean grassland soil C-N compound turnover is dependent on rainfall and depth, and is mediated by genomically divergent microorganisms.</title>
        <authorList>
            <person name="Diamond S."/>
            <person name="Andeer P.F."/>
            <person name="Li Z."/>
            <person name="Crits-Christoph A."/>
            <person name="Burstein D."/>
            <person name="Anantharaman K."/>
            <person name="Lane K.R."/>
            <person name="Thomas B.C."/>
            <person name="Pan C."/>
            <person name="Northen T.R."/>
            <person name="Banfield J.F."/>
        </authorList>
    </citation>
    <scope>NUCLEOTIDE SEQUENCE [LARGE SCALE GENOMIC DNA]</scope>
    <source>
        <strain evidence="3">NP_1</strain>
        <strain evidence="2">NP_2</strain>
    </source>
</reference>
<organism evidence="2 5">
    <name type="scientific">Candidatus Segetimicrobium genomatis</name>
    <dbReference type="NCBI Taxonomy" id="2569760"/>
    <lineage>
        <taxon>Bacteria</taxon>
        <taxon>Bacillati</taxon>
        <taxon>Candidatus Sysuimicrobiota</taxon>
        <taxon>Candidatus Sysuimicrobiia</taxon>
        <taxon>Candidatus Sysuimicrobiales</taxon>
        <taxon>Candidatus Segetimicrobiaceae</taxon>
        <taxon>Candidatus Segetimicrobium</taxon>
    </lineage>
</organism>
<dbReference type="AlphaFoldDB" id="A0A537LP24"/>
<dbReference type="InterPro" id="IPR052025">
    <property type="entry name" value="Xyloglucanase_GH74"/>
</dbReference>
<proteinExistence type="predicted"/>
<gene>
    <name evidence="3" type="ORF">E6G98_04710</name>
    <name evidence="2" type="ORF">E6G99_02270</name>
</gene>
<keyword evidence="1" id="KW-1133">Transmembrane helix</keyword>
<dbReference type="PANTHER" id="PTHR43739:SF5">
    <property type="entry name" value="EXO-ALPHA-SIALIDASE"/>
    <property type="match status" value="1"/>
</dbReference>
<protein>
    <recommendedName>
        <fullName evidence="6">Sortilin N-terminal domain-containing protein</fullName>
    </recommendedName>
</protein>
<dbReference type="Proteomes" id="UP000318661">
    <property type="component" value="Unassembled WGS sequence"/>
</dbReference>
<dbReference type="PANTHER" id="PTHR43739">
    <property type="entry name" value="XYLOGLUCANASE (EUROFUNG)"/>
    <property type="match status" value="1"/>
</dbReference>
<accession>A0A537LP24</accession>
<evidence type="ECO:0000313" key="4">
    <source>
        <dbReference type="Proteomes" id="UP000315217"/>
    </source>
</evidence>
<dbReference type="EMBL" id="VBAI01000060">
    <property type="protein sequence ID" value="TMJ11550.1"/>
    <property type="molecule type" value="Genomic_DNA"/>
</dbReference>
<dbReference type="Proteomes" id="UP000315217">
    <property type="component" value="Unassembled WGS sequence"/>
</dbReference>
<dbReference type="SUPFAM" id="SSF110296">
    <property type="entry name" value="Oligoxyloglucan reducing end-specific cellobiohydrolase"/>
    <property type="match status" value="2"/>
</dbReference>
<evidence type="ECO:0000256" key="1">
    <source>
        <dbReference type="SAM" id="Phobius"/>
    </source>
</evidence>
<comment type="caution">
    <text evidence="2">The sequence shown here is derived from an EMBL/GenBank/DDBJ whole genome shotgun (WGS) entry which is preliminary data.</text>
</comment>
<dbReference type="CDD" id="cd15482">
    <property type="entry name" value="Sialidase_non-viral"/>
    <property type="match status" value="3"/>
</dbReference>